<name>A0ABP0FT94_CLALP</name>
<protein>
    <recommendedName>
        <fullName evidence="7">MICAL-like protein 2</fullName>
    </recommendedName>
</protein>
<dbReference type="PANTHER" id="PTHR23167">
    <property type="entry name" value="CALPONIN HOMOLOGY DOMAIN-CONTAINING PROTEIN DDB_G0272472-RELATED"/>
    <property type="match status" value="1"/>
</dbReference>
<dbReference type="Pfam" id="PF12130">
    <property type="entry name" value="bMERB_dom"/>
    <property type="match status" value="1"/>
</dbReference>
<feature type="coiled-coil region" evidence="1">
    <location>
        <begin position="799"/>
        <end position="833"/>
    </location>
</feature>
<feature type="region of interest" description="Disordered" evidence="2">
    <location>
        <begin position="255"/>
        <end position="287"/>
    </location>
</feature>
<evidence type="ECO:0000259" key="3">
    <source>
        <dbReference type="PROSITE" id="PS50021"/>
    </source>
</evidence>
<dbReference type="InterPro" id="IPR036872">
    <property type="entry name" value="CH_dom_sf"/>
</dbReference>
<dbReference type="Gene3D" id="1.10.418.10">
    <property type="entry name" value="Calponin-like domain"/>
    <property type="match status" value="1"/>
</dbReference>
<feature type="compositionally biased region" description="Basic and acidic residues" evidence="2">
    <location>
        <begin position="455"/>
        <end position="475"/>
    </location>
</feature>
<feature type="compositionally biased region" description="Basic and acidic residues" evidence="2">
    <location>
        <begin position="357"/>
        <end position="367"/>
    </location>
</feature>
<dbReference type="InterPro" id="IPR050540">
    <property type="entry name" value="F-actin_Monoox_Mical"/>
</dbReference>
<feature type="compositionally biased region" description="Low complexity" evidence="2">
    <location>
        <begin position="260"/>
        <end position="281"/>
    </location>
</feature>
<feature type="domain" description="Calponin-homology (CH)" evidence="3">
    <location>
        <begin position="2"/>
        <end position="108"/>
    </location>
</feature>
<feature type="compositionally biased region" description="Basic and acidic residues" evidence="2">
    <location>
        <begin position="375"/>
        <end position="385"/>
    </location>
</feature>
<feature type="compositionally biased region" description="Basic and acidic residues" evidence="2">
    <location>
        <begin position="585"/>
        <end position="597"/>
    </location>
</feature>
<feature type="compositionally biased region" description="Basic and acidic residues" evidence="2">
    <location>
        <begin position="229"/>
        <end position="240"/>
    </location>
</feature>
<feature type="region of interest" description="Disordered" evidence="2">
    <location>
        <begin position="929"/>
        <end position="992"/>
    </location>
</feature>
<keyword evidence="1" id="KW-0175">Coiled coil</keyword>
<dbReference type="SUPFAM" id="SSF47576">
    <property type="entry name" value="Calponin-homology domain, CH-domain"/>
    <property type="match status" value="1"/>
</dbReference>
<feature type="compositionally biased region" description="Low complexity" evidence="2">
    <location>
        <begin position="976"/>
        <end position="992"/>
    </location>
</feature>
<dbReference type="PROSITE" id="PS51848">
    <property type="entry name" value="BMERB"/>
    <property type="match status" value="1"/>
</dbReference>
<organism evidence="5 6">
    <name type="scientific">Clavelina lepadiformis</name>
    <name type="common">Light-bulb sea squirt</name>
    <name type="synonym">Ascidia lepadiformis</name>
    <dbReference type="NCBI Taxonomy" id="159417"/>
    <lineage>
        <taxon>Eukaryota</taxon>
        <taxon>Metazoa</taxon>
        <taxon>Chordata</taxon>
        <taxon>Tunicata</taxon>
        <taxon>Ascidiacea</taxon>
        <taxon>Aplousobranchia</taxon>
        <taxon>Clavelinidae</taxon>
        <taxon>Clavelina</taxon>
    </lineage>
</organism>
<evidence type="ECO:0008006" key="7">
    <source>
        <dbReference type="Google" id="ProtNLM"/>
    </source>
</evidence>
<proteinExistence type="predicted"/>
<gene>
    <name evidence="5" type="ORF">CVLEPA_LOCUS13638</name>
</gene>
<feature type="region of interest" description="Disordered" evidence="2">
    <location>
        <begin position="453"/>
        <end position="717"/>
    </location>
</feature>
<dbReference type="PANTHER" id="PTHR23167:SF90">
    <property type="entry name" value="MICAL-LIKE PROTEIN 1"/>
    <property type="match status" value="1"/>
</dbReference>
<dbReference type="Proteomes" id="UP001642483">
    <property type="component" value="Unassembled WGS sequence"/>
</dbReference>
<feature type="compositionally biased region" description="Basic and acidic residues" evidence="2">
    <location>
        <begin position="636"/>
        <end position="652"/>
    </location>
</feature>
<accession>A0ABP0FT94</accession>
<feature type="domain" description="BMERB" evidence="4">
    <location>
        <begin position="789"/>
        <end position="941"/>
    </location>
</feature>
<evidence type="ECO:0000313" key="5">
    <source>
        <dbReference type="EMBL" id="CAK8682871.1"/>
    </source>
</evidence>
<reference evidence="5 6" key="1">
    <citation type="submission" date="2024-02" db="EMBL/GenBank/DDBJ databases">
        <authorList>
            <person name="Daric V."/>
            <person name="Darras S."/>
        </authorList>
    </citation>
    <scope>NUCLEOTIDE SEQUENCE [LARGE SCALE GENOMIC DNA]</scope>
</reference>
<feature type="compositionally biased region" description="Basic residues" evidence="2">
    <location>
        <begin position="957"/>
        <end position="975"/>
    </location>
</feature>
<evidence type="ECO:0000256" key="2">
    <source>
        <dbReference type="SAM" id="MobiDB-lite"/>
    </source>
</evidence>
<feature type="coiled-coil region" evidence="1">
    <location>
        <begin position="871"/>
        <end position="914"/>
    </location>
</feature>
<dbReference type="Pfam" id="PF00307">
    <property type="entry name" value="CH"/>
    <property type="match status" value="1"/>
</dbReference>
<feature type="region of interest" description="Disordered" evidence="2">
    <location>
        <begin position="295"/>
        <end position="314"/>
    </location>
</feature>
<feature type="region of interest" description="Disordered" evidence="2">
    <location>
        <begin position="114"/>
        <end position="133"/>
    </location>
</feature>
<feature type="compositionally biased region" description="Basic and acidic residues" evidence="2">
    <location>
        <begin position="692"/>
        <end position="701"/>
    </location>
</feature>
<feature type="region of interest" description="Disordered" evidence="2">
    <location>
        <begin position="342"/>
        <end position="439"/>
    </location>
</feature>
<dbReference type="InterPro" id="IPR001715">
    <property type="entry name" value="CH_dom"/>
</dbReference>
<dbReference type="InterPro" id="IPR022735">
    <property type="entry name" value="bMERB_dom"/>
</dbReference>
<feature type="region of interest" description="Disordered" evidence="2">
    <location>
        <begin position="197"/>
        <end position="243"/>
    </location>
</feature>
<keyword evidence="6" id="KW-1185">Reference proteome</keyword>
<dbReference type="SMART" id="SM00033">
    <property type="entry name" value="CH"/>
    <property type="match status" value="1"/>
</dbReference>
<dbReference type="EMBL" id="CAWYQH010000096">
    <property type="protein sequence ID" value="CAK8682871.1"/>
    <property type="molecule type" value="Genomic_DNA"/>
</dbReference>
<dbReference type="SMART" id="SM01203">
    <property type="entry name" value="DUF3585"/>
    <property type="match status" value="1"/>
</dbReference>
<feature type="region of interest" description="Disordered" evidence="2">
    <location>
        <begin position="744"/>
        <end position="786"/>
    </location>
</feature>
<evidence type="ECO:0000256" key="1">
    <source>
        <dbReference type="SAM" id="Coils"/>
    </source>
</evidence>
<evidence type="ECO:0000259" key="4">
    <source>
        <dbReference type="PROSITE" id="PS51848"/>
    </source>
</evidence>
<feature type="compositionally biased region" description="Polar residues" evidence="2">
    <location>
        <begin position="304"/>
        <end position="314"/>
    </location>
</feature>
<dbReference type="CDD" id="cd21253">
    <property type="entry name" value="CH_MICALL2"/>
    <property type="match status" value="1"/>
</dbReference>
<dbReference type="PROSITE" id="PS50021">
    <property type="entry name" value="CH"/>
    <property type="match status" value="1"/>
</dbReference>
<comment type="caution">
    <text evidence="5">The sequence shown here is derived from an EMBL/GenBank/DDBJ whole genome shotgun (WGS) entry which is preliminary data.</text>
</comment>
<sequence>MAGKMKALQMWCKRNTEGYKDVNVVNMTTSWRDGLAFCALIHRFRPDLIDFESLSKENILHNNQLAFRTAENELGIAALLDAEDMVAMKVPDKLSIITYVSQYYNSLHKLKPADAKPLKRPSSPKQVPETVEVKRKPVEPKKVIPATNQPLAEKSQVFSTCEVCKKKVHLVERYIDEGKVYHRQCHRTKSLSGMYRRDKSTPFYQDGSWKKPHQEVASIKKPSPFASDPPKEKKSIEKPVPKCATPKLAAANLNAVSKNSRFSTPTATSSTPSSGKSSPNPEKQASKVIEMALAYAQKNEGKQKSSPTHSQGNITTAAVTNIALDATDSVFGSKSAHVVEKPAETTNDDIITNIPGRESRLTKKEEQLNPFAMDARSEGEEKNVPDSKSVIGGDSPKPTKGNDRIPQFQKSQNPKSEVEQVKADEDNAAKVPNEIHCDDETKEMLPALLKSLAGVKEKQSHEKSEAIKTDNKDVSSSDIAPLVSELPKATPLAKPRSPTGFTDDTHQKKPKPRPRSNRSSFDTKQPRDVEADVVTDSYGHDLNPFASDAMSTDSSIEQEENLSKKESYDDSLNPFGEESSESDNEDVHTLKPSDVGDKSLNPFGDEFESNDVVINNKTQGQDEERTRTRTINTVSAHDERLNPFNVEYEKKKQSTPKPPARRKAHAPAPPPPKLETPDRAVVSAPRTSPSRSKVDQNEAKLNHLSASPSNMKKKAPDWKLDVEQKMKEMNNANKTDKKYVAKTAVRNATNPKNLQSATTKSPTRKPALSSHKQLHKPSRPAPGFGFPLVKRRVKNQMTEEEIQNEMMVLDIQLKDLEKKGVKLEEVLRDEMEMGVDWKNESDQMLGEWFELVHDKNKLVRRETELVFLMQQQRLEQEHADVEFKIRKLLNKPESEKTEEEKKEEKKLLDQLVDIVERRNTIINSIEEERVKEEKEDAAYNQIMMLQRESPSDSDSTKKKKKNKVKKIFSKRKKAPKSSSAEEQCSSSQPSSR</sequence>
<feature type="compositionally biased region" description="Basic and acidic residues" evidence="2">
    <location>
        <begin position="416"/>
        <end position="439"/>
    </location>
</feature>
<feature type="compositionally biased region" description="Polar residues" evidence="2">
    <location>
        <begin position="746"/>
        <end position="761"/>
    </location>
</feature>
<evidence type="ECO:0000313" key="6">
    <source>
        <dbReference type="Proteomes" id="UP001642483"/>
    </source>
</evidence>